<dbReference type="EMBL" id="JAMRYM010000070">
    <property type="protein sequence ID" value="MCM6763562.1"/>
    <property type="molecule type" value="Genomic_DNA"/>
</dbReference>
<keyword evidence="1" id="KW-0812">Transmembrane</keyword>
<feature type="transmembrane region" description="Helical" evidence="1">
    <location>
        <begin position="103"/>
        <end position="125"/>
    </location>
</feature>
<dbReference type="RefSeq" id="WP_251946742.1">
    <property type="nucleotide sequence ID" value="NZ_JAMRYM010000070.1"/>
</dbReference>
<gene>
    <name evidence="2" type="ORF">NB037_14150</name>
</gene>
<comment type="caution">
    <text evidence="2">The sequence shown here is derived from an EMBL/GenBank/DDBJ whole genome shotgun (WGS) entry which is preliminary data.</text>
</comment>
<sequence>MSEPTRDRPTARRRVAPRRLAALASGVVALAGLALLALVPLQYATLTREGFDAACLASVGRVPAEEGELLRGSWSWWPLGASCDWTLLDGTVIRILPDWSTTAVAITGAALLLVGIVGAALALLVRRRARQAPAEGSGS</sequence>
<proteinExistence type="predicted"/>
<evidence type="ECO:0000313" key="3">
    <source>
        <dbReference type="Proteomes" id="UP001155240"/>
    </source>
</evidence>
<evidence type="ECO:0000256" key="1">
    <source>
        <dbReference type="SAM" id="Phobius"/>
    </source>
</evidence>
<protein>
    <submittedName>
        <fullName evidence="2">Uncharacterized protein</fullName>
    </submittedName>
</protein>
<keyword evidence="1" id="KW-0472">Membrane</keyword>
<evidence type="ECO:0000313" key="2">
    <source>
        <dbReference type="EMBL" id="MCM6763562.1"/>
    </source>
</evidence>
<dbReference type="AlphaFoldDB" id="A0A9X2DYK2"/>
<accession>A0A9X2DYK2</accession>
<keyword evidence="3" id="KW-1185">Reference proteome</keyword>
<organism evidence="2 3">
    <name type="scientific">Rathayibacter rubneri</name>
    <dbReference type="NCBI Taxonomy" id="2950106"/>
    <lineage>
        <taxon>Bacteria</taxon>
        <taxon>Bacillati</taxon>
        <taxon>Actinomycetota</taxon>
        <taxon>Actinomycetes</taxon>
        <taxon>Micrococcales</taxon>
        <taxon>Microbacteriaceae</taxon>
        <taxon>Rathayibacter</taxon>
    </lineage>
</organism>
<reference evidence="2" key="1">
    <citation type="submission" date="2022-06" db="EMBL/GenBank/DDBJ databases">
        <title>Whole genome shotgun sequencing (WGS) of Rathayibacter sp. ZW T2_19, isolated from stored onions (Allium cepa).</title>
        <authorList>
            <person name="Stoll D.A."/>
            <person name="Huch M."/>
        </authorList>
    </citation>
    <scope>NUCLEOTIDE SEQUENCE</scope>
    <source>
        <strain evidence="2">ZW T2_19</strain>
    </source>
</reference>
<keyword evidence="1" id="KW-1133">Transmembrane helix</keyword>
<name>A0A9X2DYK2_9MICO</name>
<dbReference type="Proteomes" id="UP001155240">
    <property type="component" value="Unassembled WGS sequence"/>
</dbReference>
<feature type="transmembrane region" description="Helical" evidence="1">
    <location>
        <begin position="20"/>
        <end position="41"/>
    </location>
</feature>